<accession>A0ABP5CKJ9</accession>
<gene>
    <name evidence="2" type="ORF">GCM10009798_27070</name>
</gene>
<keyword evidence="3" id="KW-1185">Reference proteome</keyword>
<dbReference type="RefSeq" id="WP_344045501.1">
    <property type="nucleotide sequence ID" value="NZ_BAAAPB010000002.1"/>
</dbReference>
<dbReference type="SUPFAM" id="SSF55961">
    <property type="entry name" value="Bet v1-like"/>
    <property type="match status" value="1"/>
</dbReference>
<dbReference type="Gene3D" id="3.30.530.20">
    <property type="match status" value="1"/>
</dbReference>
<sequence>MFAFRDRWWLPAPPPAVRDVLVDLERYPLWWPQVVAVASLGPDDARVLCRSALPYTLDLAMHAVSRELPLLEVALAGHLRGSVRWRLSEERGGTGLDIAQEVTVHGPVAPFASVLRPLARWNHGRMMAGGLAGLRRRLAEHPEHQQ</sequence>
<dbReference type="InterPro" id="IPR023393">
    <property type="entry name" value="START-like_dom_sf"/>
</dbReference>
<evidence type="ECO:0000313" key="2">
    <source>
        <dbReference type="EMBL" id="GAA1965362.1"/>
    </source>
</evidence>
<evidence type="ECO:0000259" key="1">
    <source>
        <dbReference type="Pfam" id="PF03364"/>
    </source>
</evidence>
<dbReference type="Pfam" id="PF03364">
    <property type="entry name" value="Polyketide_cyc"/>
    <property type="match status" value="1"/>
</dbReference>
<reference evidence="3" key="1">
    <citation type="journal article" date="2019" name="Int. J. Syst. Evol. Microbiol.">
        <title>The Global Catalogue of Microorganisms (GCM) 10K type strain sequencing project: providing services to taxonomists for standard genome sequencing and annotation.</title>
        <authorList>
            <consortium name="The Broad Institute Genomics Platform"/>
            <consortium name="The Broad Institute Genome Sequencing Center for Infectious Disease"/>
            <person name="Wu L."/>
            <person name="Ma J."/>
        </authorList>
    </citation>
    <scope>NUCLEOTIDE SEQUENCE [LARGE SCALE GENOMIC DNA]</scope>
    <source>
        <strain evidence="3">JCM 15309</strain>
    </source>
</reference>
<dbReference type="EMBL" id="BAAAPB010000002">
    <property type="protein sequence ID" value="GAA1965362.1"/>
    <property type="molecule type" value="Genomic_DNA"/>
</dbReference>
<dbReference type="InterPro" id="IPR005031">
    <property type="entry name" value="COQ10_START"/>
</dbReference>
<proteinExistence type="predicted"/>
<evidence type="ECO:0000313" key="3">
    <source>
        <dbReference type="Proteomes" id="UP001500571"/>
    </source>
</evidence>
<name>A0ABP5CKJ9_9ACTN</name>
<comment type="caution">
    <text evidence="2">The sequence shown here is derived from an EMBL/GenBank/DDBJ whole genome shotgun (WGS) entry which is preliminary data.</text>
</comment>
<organism evidence="2 3">
    <name type="scientific">Nocardioides panacihumi</name>
    <dbReference type="NCBI Taxonomy" id="400774"/>
    <lineage>
        <taxon>Bacteria</taxon>
        <taxon>Bacillati</taxon>
        <taxon>Actinomycetota</taxon>
        <taxon>Actinomycetes</taxon>
        <taxon>Propionibacteriales</taxon>
        <taxon>Nocardioidaceae</taxon>
        <taxon>Nocardioides</taxon>
    </lineage>
</organism>
<feature type="domain" description="Coenzyme Q-binding protein COQ10 START" evidence="1">
    <location>
        <begin position="10"/>
        <end position="126"/>
    </location>
</feature>
<protein>
    <submittedName>
        <fullName evidence="2">SRPBCC family protein</fullName>
    </submittedName>
</protein>
<dbReference type="Proteomes" id="UP001500571">
    <property type="component" value="Unassembled WGS sequence"/>
</dbReference>